<evidence type="ECO:0000313" key="1">
    <source>
        <dbReference type="EMBL" id="VDO79944.1"/>
    </source>
</evidence>
<reference evidence="1 2" key="1">
    <citation type="submission" date="2018-11" db="EMBL/GenBank/DDBJ databases">
        <authorList>
            <consortium name="Pathogen Informatics"/>
        </authorList>
    </citation>
    <scope>NUCLEOTIDE SEQUENCE [LARGE SCALE GENOMIC DNA]</scope>
    <source>
        <strain>Denwood</strain>
        <strain evidence="2">Zambia</strain>
    </source>
</reference>
<gene>
    <name evidence="1" type="ORF">SMTD_LOCUS1630</name>
</gene>
<protein>
    <submittedName>
        <fullName evidence="1">Uncharacterized protein</fullName>
    </submittedName>
</protein>
<organism evidence="1 2">
    <name type="scientific">Schistosoma mattheei</name>
    <dbReference type="NCBI Taxonomy" id="31246"/>
    <lineage>
        <taxon>Eukaryota</taxon>
        <taxon>Metazoa</taxon>
        <taxon>Spiralia</taxon>
        <taxon>Lophotrochozoa</taxon>
        <taxon>Platyhelminthes</taxon>
        <taxon>Trematoda</taxon>
        <taxon>Digenea</taxon>
        <taxon>Strigeidida</taxon>
        <taxon>Schistosomatoidea</taxon>
        <taxon>Schistosomatidae</taxon>
        <taxon>Schistosoma</taxon>
    </lineage>
</organism>
<dbReference type="AlphaFoldDB" id="A0A183NHP4"/>
<proteinExistence type="predicted"/>
<dbReference type="Proteomes" id="UP000269396">
    <property type="component" value="Unassembled WGS sequence"/>
</dbReference>
<dbReference type="EMBL" id="UZAL01001870">
    <property type="protein sequence ID" value="VDO79944.1"/>
    <property type="molecule type" value="Genomic_DNA"/>
</dbReference>
<evidence type="ECO:0000313" key="2">
    <source>
        <dbReference type="Proteomes" id="UP000269396"/>
    </source>
</evidence>
<accession>A0A183NHP4</accession>
<sequence>MVHILMTCIYPGSPASRLSLGLAGLYTVVECFHSVFYTDDHSVGHVFLFVNNNDNYVTHYQFVLNSEEFMAQIMSCLIKATQNVYTIPSFTGENFKPIDHSTSQLLFLFLTGLCSRYDVDRDYTVKILLRLDVLKQLNPNYINKLWTDTLEIYAQSSKPDVSPIAGDILRFLIYGNENVDESNQLSSSSSSVDKKLIQAIDCLLIQLQEQITICEKLPVIGLMSVATNKPFYAILSTIRSIIGVTSSSPLNKKNKKPTDAQIWSSTSIKAESLFKQINGVNVIERIISLGLRISEIVLPVVGHESPEGVLLTSQQDVIIDDIKVSNDHISFFWLLYIEFNSLTSQYSLY</sequence>
<keyword evidence="2" id="KW-1185">Reference proteome</keyword>
<name>A0A183NHP4_9TREM</name>
<dbReference type="STRING" id="31246.A0A183NHP4"/>